<dbReference type="CDD" id="cd14844">
    <property type="entry name" value="Zn-DD-carboxypeptidase_like"/>
    <property type="match status" value="1"/>
</dbReference>
<organism evidence="12 13">
    <name type="scientific">Ferrimonas pelagia</name>
    <dbReference type="NCBI Taxonomy" id="1177826"/>
    <lineage>
        <taxon>Bacteria</taxon>
        <taxon>Pseudomonadati</taxon>
        <taxon>Pseudomonadota</taxon>
        <taxon>Gammaproteobacteria</taxon>
        <taxon>Alteromonadales</taxon>
        <taxon>Ferrimonadaceae</taxon>
        <taxon>Ferrimonas</taxon>
    </lineage>
</organism>
<dbReference type="EMBL" id="BAABJZ010000015">
    <property type="protein sequence ID" value="GAA4879346.1"/>
    <property type="molecule type" value="Genomic_DNA"/>
</dbReference>
<sequence length="165" mass="18005">MATMALAGLPSLSFASRATPKVLSFYNRHTGETGRAEFWRDGGVVEAGAEALDPLLRDHRQNEVAAIDRRLYHLVSALTERLEFRGDIHVISGYRSDKTNEMLAARSGGVAKKSYHTRAMAVDIALPGIALEQVRDAALALGLGGVGYYPRSGFLHVDTGPVRRW</sequence>
<keyword evidence="9" id="KW-0961">Cell wall biogenesis/degradation</keyword>
<evidence type="ECO:0000256" key="11">
    <source>
        <dbReference type="ARBA" id="ARBA00093666"/>
    </source>
</evidence>
<evidence type="ECO:0000256" key="10">
    <source>
        <dbReference type="ARBA" id="ARBA00093448"/>
    </source>
</evidence>
<evidence type="ECO:0000313" key="13">
    <source>
        <dbReference type="Proteomes" id="UP001499988"/>
    </source>
</evidence>
<comment type="cofactor">
    <cofactor evidence="1">
        <name>Zn(2+)</name>
        <dbReference type="ChEBI" id="CHEBI:29105"/>
    </cofactor>
</comment>
<keyword evidence="6" id="KW-0378">Hydrolase</keyword>
<dbReference type="Proteomes" id="UP001499988">
    <property type="component" value="Unassembled WGS sequence"/>
</dbReference>
<evidence type="ECO:0000256" key="7">
    <source>
        <dbReference type="ARBA" id="ARBA00022833"/>
    </source>
</evidence>
<dbReference type="Pfam" id="PF05951">
    <property type="entry name" value="Peptidase_M15_2"/>
    <property type="match status" value="1"/>
</dbReference>
<dbReference type="PANTHER" id="PTHR37425:SF1">
    <property type="entry name" value="OUTER MEMBRANE PROTEIN"/>
    <property type="match status" value="1"/>
</dbReference>
<evidence type="ECO:0000256" key="4">
    <source>
        <dbReference type="ARBA" id="ARBA00022723"/>
    </source>
</evidence>
<evidence type="ECO:0000256" key="5">
    <source>
        <dbReference type="ARBA" id="ARBA00022729"/>
    </source>
</evidence>
<accession>A0ABP9EK83</accession>
<keyword evidence="5" id="KW-0732">Signal</keyword>
<reference evidence="13" key="1">
    <citation type="journal article" date="2019" name="Int. J. Syst. Evol. Microbiol.">
        <title>The Global Catalogue of Microorganisms (GCM) 10K type strain sequencing project: providing services to taxonomists for standard genome sequencing and annotation.</title>
        <authorList>
            <consortium name="The Broad Institute Genomics Platform"/>
            <consortium name="The Broad Institute Genome Sequencing Center for Infectious Disease"/>
            <person name="Wu L."/>
            <person name="Ma J."/>
        </authorList>
    </citation>
    <scope>NUCLEOTIDE SEQUENCE [LARGE SCALE GENOMIC DNA]</scope>
    <source>
        <strain evidence="13">JCM 18401</strain>
    </source>
</reference>
<evidence type="ECO:0000256" key="9">
    <source>
        <dbReference type="ARBA" id="ARBA00023316"/>
    </source>
</evidence>
<proteinExistence type="inferred from homology"/>
<keyword evidence="7" id="KW-0862">Zinc</keyword>
<keyword evidence="3" id="KW-0645">Protease</keyword>
<gene>
    <name evidence="12" type="ORF">GCM10023333_11560</name>
</gene>
<evidence type="ECO:0000256" key="6">
    <source>
        <dbReference type="ARBA" id="ARBA00022801"/>
    </source>
</evidence>
<evidence type="ECO:0000313" key="12">
    <source>
        <dbReference type="EMBL" id="GAA4879346.1"/>
    </source>
</evidence>
<keyword evidence="8" id="KW-0482">Metalloprotease</keyword>
<dbReference type="InterPro" id="IPR009045">
    <property type="entry name" value="Zn_M74/Hedgehog-like"/>
</dbReference>
<dbReference type="InterPro" id="IPR010275">
    <property type="entry name" value="MepK"/>
</dbReference>
<comment type="pathway">
    <text evidence="2">Cell wall biogenesis; cell wall polysaccharide biosynthesis.</text>
</comment>
<evidence type="ECO:0000256" key="3">
    <source>
        <dbReference type="ARBA" id="ARBA00022670"/>
    </source>
</evidence>
<protein>
    <recommendedName>
        <fullName evidence="11">Murein endopeptidase K</fullName>
    </recommendedName>
</protein>
<evidence type="ECO:0000256" key="8">
    <source>
        <dbReference type="ARBA" id="ARBA00023049"/>
    </source>
</evidence>
<keyword evidence="4" id="KW-0479">Metal-binding</keyword>
<comment type="similarity">
    <text evidence="10">Belongs to the peptidase M15 family.</text>
</comment>
<dbReference type="Gene3D" id="3.30.1380.10">
    <property type="match status" value="1"/>
</dbReference>
<dbReference type="SUPFAM" id="SSF55166">
    <property type="entry name" value="Hedgehog/DD-peptidase"/>
    <property type="match status" value="1"/>
</dbReference>
<keyword evidence="13" id="KW-1185">Reference proteome</keyword>
<evidence type="ECO:0000256" key="2">
    <source>
        <dbReference type="ARBA" id="ARBA00004776"/>
    </source>
</evidence>
<comment type="caution">
    <text evidence="12">The sequence shown here is derived from an EMBL/GenBank/DDBJ whole genome shotgun (WGS) entry which is preliminary data.</text>
</comment>
<evidence type="ECO:0000256" key="1">
    <source>
        <dbReference type="ARBA" id="ARBA00001947"/>
    </source>
</evidence>
<name>A0ABP9EK83_9GAMM</name>
<dbReference type="PANTHER" id="PTHR37425">
    <property type="match status" value="1"/>
</dbReference>